<protein>
    <submittedName>
        <fullName evidence="2">Uncharacterized protein</fullName>
    </submittedName>
</protein>
<proteinExistence type="predicted"/>
<dbReference type="InterPro" id="IPR029063">
    <property type="entry name" value="SAM-dependent_MTases_sf"/>
</dbReference>
<dbReference type="Pfam" id="PF01135">
    <property type="entry name" value="PCMT"/>
    <property type="match status" value="1"/>
</dbReference>
<dbReference type="AlphaFoldDB" id="A0A640S9C5"/>
<name>A0A640S9C5_9ACTN</name>
<sequence>MHVAEYGTGSGCSGGLTSQLVGSDGEVTSFDIEYYPTRWPTSSIHHERGLENIRCHTTDGTEGLRERTP</sequence>
<reference evidence="2 3" key="1">
    <citation type="submission" date="2019-12" db="EMBL/GenBank/DDBJ databases">
        <title>Whole genome shotgun sequence of Streptomyces caniferus NBRC 15389.</title>
        <authorList>
            <person name="Ichikawa N."/>
            <person name="Kimura A."/>
            <person name="Kitahashi Y."/>
            <person name="Komaki H."/>
            <person name="Tamura T."/>
        </authorList>
    </citation>
    <scope>NUCLEOTIDE SEQUENCE [LARGE SCALE GENOMIC DNA]</scope>
    <source>
        <strain evidence="2 3">NBRC 15389</strain>
    </source>
</reference>
<dbReference type="RefSeq" id="WP_246296493.1">
    <property type="nucleotide sequence ID" value="NZ_BAAATH010000061.1"/>
</dbReference>
<dbReference type="Gene3D" id="3.40.50.150">
    <property type="entry name" value="Vaccinia Virus protein VP39"/>
    <property type="match status" value="1"/>
</dbReference>
<dbReference type="Proteomes" id="UP000435837">
    <property type="component" value="Unassembled WGS sequence"/>
</dbReference>
<evidence type="ECO:0000256" key="1">
    <source>
        <dbReference type="SAM" id="MobiDB-lite"/>
    </source>
</evidence>
<accession>A0A640S9C5</accession>
<organism evidence="2 3">
    <name type="scientific">Streptomyces caniferus</name>
    <dbReference type="NCBI Taxonomy" id="285557"/>
    <lineage>
        <taxon>Bacteria</taxon>
        <taxon>Bacillati</taxon>
        <taxon>Actinomycetota</taxon>
        <taxon>Actinomycetes</taxon>
        <taxon>Kitasatosporales</taxon>
        <taxon>Streptomycetaceae</taxon>
        <taxon>Streptomyces</taxon>
    </lineage>
</organism>
<dbReference type="EMBL" id="BLIN01000005">
    <property type="protein sequence ID" value="GFE07800.1"/>
    <property type="molecule type" value="Genomic_DNA"/>
</dbReference>
<dbReference type="SUPFAM" id="SSF53335">
    <property type="entry name" value="S-adenosyl-L-methionine-dependent methyltransferases"/>
    <property type="match status" value="1"/>
</dbReference>
<evidence type="ECO:0000313" key="2">
    <source>
        <dbReference type="EMBL" id="GFE07800.1"/>
    </source>
</evidence>
<gene>
    <name evidence="2" type="ORF">Scani_40680</name>
</gene>
<evidence type="ECO:0000313" key="3">
    <source>
        <dbReference type="Proteomes" id="UP000435837"/>
    </source>
</evidence>
<comment type="caution">
    <text evidence="2">The sequence shown here is derived from an EMBL/GenBank/DDBJ whole genome shotgun (WGS) entry which is preliminary data.</text>
</comment>
<dbReference type="GeneID" id="96633577"/>
<feature type="region of interest" description="Disordered" evidence="1">
    <location>
        <begin position="1"/>
        <end position="20"/>
    </location>
</feature>